<dbReference type="InterPro" id="IPR036527">
    <property type="entry name" value="SCP2_sterol-bd_dom_sf"/>
</dbReference>
<dbReference type="RefSeq" id="XP_018258139.1">
    <property type="nucleotide sequence ID" value="XM_018397228.1"/>
</dbReference>
<dbReference type="PANTHER" id="PTHR10094">
    <property type="entry name" value="STEROL CARRIER PROTEIN 2 SCP-2 FAMILY PROTEIN"/>
    <property type="match status" value="1"/>
</dbReference>
<proteinExistence type="predicted"/>
<protein>
    <recommendedName>
        <fullName evidence="1">SCP2 domain-containing protein</fullName>
    </recommendedName>
</protein>
<feature type="domain" description="SCP2" evidence="1">
    <location>
        <begin position="24"/>
        <end position="118"/>
    </location>
</feature>
<dbReference type="OrthoDB" id="10265837at2759"/>
<dbReference type="PANTHER" id="PTHR10094:SF25">
    <property type="entry name" value="SCP2 STEROL-BINDING DOMAIN-CONTAINING PROTEIN 1"/>
    <property type="match status" value="1"/>
</dbReference>
<dbReference type="EMBL" id="DS231740">
    <property type="protein sequence ID" value="KNB20094.1"/>
    <property type="molecule type" value="Genomic_DNA"/>
</dbReference>
<dbReference type="KEGG" id="fox:FOXG_17210"/>
<reference evidence="2" key="1">
    <citation type="submission" date="2007-04" db="EMBL/GenBank/DDBJ databases">
        <authorList>
            <consortium name="The Broad Institute Genome Sequencing Platform"/>
            <person name="Birren B."/>
            <person name="Lander E."/>
            <person name="Galagan J."/>
            <person name="Nusbaum C."/>
            <person name="Devon K."/>
            <person name="Ma L.-J."/>
            <person name="Jaffe D."/>
            <person name="Butler J."/>
            <person name="Alvarez P."/>
            <person name="Gnerre S."/>
            <person name="Grabherr M."/>
            <person name="Kleber M."/>
            <person name="Mauceli E."/>
            <person name="Brockman W."/>
            <person name="MacCallum I.A."/>
            <person name="Young S."/>
            <person name="LaButti K."/>
            <person name="DeCaprio D."/>
            <person name="Crawford M."/>
            <person name="Koehrsen M."/>
            <person name="Engels R."/>
            <person name="Montgomery P."/>
            <person name="Pearson M."/>
            <person name="Howarth C."/>
            <person name="Larson L."/>
            <person name="White J."/>
            <person name="O'Leary S."/>
            <person name="Kodira C."/>
            <person name="Zeng Q."/>
            <person name="Yandava C."/>
            <person name="Alvarado L."/>
            <person name="Kistler C."/>
            <person name="Shim W.-B."/>
            <person name="Kang S."/>
            <person name="Woloshuk C."/>
        </authorList>
    </citation>
    <scope>NUCLEOTIDE SEQUENCE</scope>
    <source>
        <strain evidence="2">4287</strain>
    </source>
</reference>
<accession>A0A0J9W9R8</accession>
<dbReference type="InterPro" id="IPR003033">
    <property type="entry name" value="SCP2_sterol-bd_dom"/>
</dbReference>
<dbReference type="AlphaFoldDB" id="A0A0J9W9R8"/>
<sequence>MSLKNPHFPSSVAFDIIQQAMSSTEIKRNNAIKQCNAVFAFVLTNTAGETDSWHVDLKETGKVGKGPCNNPTVTLLLSEKEFGDIFSNKVNPQKLFMAGKLKIKGDVLKVTKLERILKSDQIVFQIVSTMQRTKSLFFPSKMNNCDNQMS</sequence>
<dbReference type="SUPFAM" id="SSF55718">
    <property type="entry name" value="SCP-like"/>
    <property type="match status" value="1"/>
</dbReference>
<evidence type="ECO:0000259" key="1">
    <source>
        <dbReference type="Pfam" id="PF02036"/>
    </source>
</evidence>
<gene>
    <name evidence="2" type="ORF">FOXG_17210</name>
</gene>
<organism evidence="2 3">
    <name type="scientific">Fusarium oxysporum f. sp. lycopersici (strain 4287 / CBS 123668 / FGSC 9935 / NRRL 34936)</name>
    <name type="common">Fusarium vascular wilt of tomato</name>
    <dbReference type="NCBI Taxonomy" id="426428"/>
    <lineage>
        <taxon>Eukaryota</taxon>
        <taxon>Fungi</taxon>
        <taxon>Dikarya</taxon>
        <taxon>Ascomycota</taxon>
        <taxon>Pezizomycotina</taxon>
        <taxon>Sordariomycetes</taxon>
        <taxon>Hypocreomycetidae</taxon>
        <taxon>Hypocreales</taxon>
        <taxon>Nectriaceae</taxon>
        <taxon>Fusarium</taxon>
        <taxon>Fusarium oxysporum species complex</taxon>
    </lineage>
</organism>
<dbReference type="Pfam" id="PF02036">
    <property type="entry name" value="SCP2"/>
    <property type="match status" value="1"/>
</dbReference>
<evidence type="ECO:0000313" key="3">
    <source>
        <dbReference type="Proteomes" id="UP000009097"/>
    </source>
</evidence>
<dbReference type="Proteomes" id="UP000009097">
    <property type="component" value="Unassembled WGS sequence"/>
</dbReference>
<dbReference type="GeneID" id="28958001"/>
<dbReference type="Gene3D" id="3.30.1050.10">
    <property type="entry name" value="SCP2 sterol-binding domain"/>
    <property type="match status" value="1"/>
</dbReference>
<dbReference type="VEuPathDB" id="FungiDB:FOXG_17210"/>
<evidence type="ECO:0000313" key="2">
    <source>
        <dbReference type="EMBL" id="KNB20094.1"/>
    </source>
</evidence>
<reference evidence="2" key="2">
    <citation type="journal article" date="2010" name="Nature">
        <title>Comparative genomics reveals mobile pathogenicity chromosomes in Fusarium.</title>
        <authorList>
            <person name="Ma L.J."/>
            <person name="van der Does H.C."/>
            <person name="Borkovich K.A."/>
            <person name="Coleman J.J."/>
            <person name="Daboussi M.J."/>
            <person name="Di Pietro A."/>
            <person name="Dufresne M."/>
            <person name="Freitag M."/>
            <person name="Grabherr M."/>
            <person name="Henrissat B."/>
            <person name="Houterman P.M."/>
            <person name="Kang S."/>
            <person name="Shim W.B."/>
            <person name="Woloshuk C."/>
            <person name="Xie X."/>
            <person name="Xu J.R."/>
            <person name="Antoniw J."/>
            <person name="Baker S.E."/>
            <person name="Bluhm B.H."/>
            <person name="Breakspear A."/>
            <person name="Brown D.W."/>
            <person name="Butchko R.A."/>
            <person name="Chapman S."/>
            <person name="Coulson R."/>
            <person name="Coutinho P.M."/>
            <person name="Danchin E.G."/>
            <person name="Diener A."/>
            <person name="Gale L.R."/>
            <person name="Gardiner D.M."/>
            <person name="Goff S."/>
            <person name="Hammond-Kosack K.E."/>
            <person name="Hilburn K."/>
            <person name="Hua-Van A."/>
            <person name="Jonkers W."/>
            <person name="Kazan K."/>
            <person name="Kodira C.D."/>
            <person name="Koehrsen M."/>
            <person name="Kumar L."/>
            <person name="Lee Y.H."/>
            <person name="Li L."/>
            <person name="Manners J.M."/>
            <person name="Miranda-Saavedra D."/>
            <person name="Mukherjee M."/>
            <person name="Park G."/>
            <person name="Park J."/>
            <person name="Park S.Y."/>
            <person name="Proctor R.H."/>
            <person name="Regev A."/>
            <person name="Ruiz-Roldan M.C."/>
            <person name="Sain D."/>
            <person name="Sakthikumar S."/>
            <person name="Sykes S."/>
            <person name="Schwartz D.C."/>
            <person name="Turgeon B.G."/>
            <person name="Wapinski I."/>
            <person name="Yoder O."/>
            <person name="Young S."/>
            <person name="Zeng Q."/>
            <person name="Zhou S."/>
            <person name="Galagan J."/>
            <person name="Cuomo C.A."/>
            <person name="Kistler H.C."/>
            <person name="Rep M."/>
        </authorList>
    </citation>
    <scope>NUCLEOTIDE SEQUENCE [LARGE SCALE GENOMIC DNA]</scope>
    <source>
        <strain evidence="2">4287</strain>
    </source>
</reference>
<dbReference type="GO" id="GO:0005829">
    <property type="term" value="C:cytosol"/>
    <property type="evidence" value="ECO:0007669"/>
    <property type="project" value="TreeGrafter"/>
</dbReference>
<name>A0A0J9W9R8_FUSO4</name>